<proteinExistence type="predicted"/>
<evidence type="ECO:0000256" key="2">
    <source>
        <dbReference type="SAM" id="Phobius"/>
    </source>
</evidence>
<accession>A0AAJ0C7N4</accession>
<feature type="compositionally biased region" description="Low complexity" evidence="1">
    <location>
        <begin position="66"/>
        <end position="86"/>
    </location>
</feature>
<dbReference type="RefSeq" id="XP_060287881.1">
    <property type="nucleotide sequence ID" value="XM_060430843.1"/>
</dbReference>
<dbReference type="PANTHER" id="PTHR34144:SF5">
    <property type="entry name" value="ALPHA-1,3-MANNOSYLTRANSFERASE CMT1"/>
    <property type="match status" value="1"/>
</dbReference>
<evidence type="ECO:0000313" key="4">
    <source>
        <dbReference type="Proteomes" id="UP001244011"/>
    </source>
</evidence>
<name>A0AAJ0C7N4_9PEZI</name>
<feature type="transmembrane region" description="Helical" evidence="2">
    <location>
        <begin position="12"/>
        <end position="28"/>
    </location>
</feature>
<comment type="caution">
    <text evidence="3">The sequence shown here is derived from an EMBL/GenBank/DDBJ whole genome shotgun (WGS) entry which is preliminary data.</text>
</comment>
<dbReference type="Proteomes" id="UP001244011">
    <property type="component" value="Unassembled WGS sequence"/>
</dbReference>
<feature type="region of interest" description="Disordered" evidence="1">
    <location>
        <begin position="429"/>
        <end position="448"/>
    </location>
</feature>
<dbReference type="EMBL" id="MU838998">
    <property type="protein sequence ID" value="KAK1771668.1"/>
    <property type="molecule type" value="Genomic_DNA"/>
</dbReference>
<keyword evidence="4" id="KW-1185">Reference proteome</keyword>
<dbReference type="Pfam" id="PF11735">
    <property type="entry name" value="CAP59_mtransfer"/>
    <property type="match status" value="1"/>
</dbReference>
<dbReference type="PANTHER" id="PTHR34144">
    <property type="entry name" value="CHROMOSOME 8, WHOLE GENOME SHOTGUN SEQUENCE"/>
    <property type="match status" value="1"/>
</dbReference>
<keyword evidence="2" id="KW-0472">Membrane</keyword>
<evidence type="ECO:0000313" key="3">
    <source>
        <dbReference type="EMBL" id="KAK1771668.1"/>
    </source>
</evidence>
<reference evidence="3" key="1">
    <citation type="submission" date="2023-06" db="EMBL/GenBank/DDBJ databases">
        <title>Genome-scale phylogeny and comparative genomics of the fungal order Sordariales.</title>
        <authorList>
            <consortium name="Lawrence Berkeley National Laboratory"/>
            <person name="Hensen N."/>
            <person name="Bonometti L."/>
            <person name="Westerberg I."/>
            <person name="Brannstrom I.O."/>
            <person name="Guillou S."/>
            <person name="Cros-Aarteil S."/>
            <person name="Calhoun S."/>
            <person name="Haridas S."/>
            <person name="Kuo A."/>
            <person name="Mondo S."/>
            <person name="Pangilinan J."/>
            <person name="Riley R."/>
            <person name="Labutti K."/>
            <person name="Andreopoulos B."/>
            <person name="Lipzen A."/>
            <person name="Chen C."/>
            <person name="Yanf M."/>
            <person name="Daum C."/>
            <person name="Ng V."/>
            <person name="Clum A."/>
            <person name="Steindorff A."/>
            <person name="Ohm R."/>
            <person name="Martin F."/>
            <person name="Silar P."/>
            <person name="Natvig D."/>
            <person name="Lalanne C."/>
            <person name="Gautier V."/>
            <person name="Ament-Velasquez S.L."/>
            <person name="Kruys A."/>
            <person name="Hutchinson M.I."/>
            <person name="Powell A.J."/>
            <person name="Barry K."/>
            <person name="Miller A.N."/>
            <person name="Grigoriev I.V."/>
            <person name="Debuchy R."/>
            <person name="Gladieux P."/>
            <person name="Thoren M.H."/>
            <person name="Johannesson H."/>
        </authorList>
    </citation>
    <scope>NUCLEOTIDE SEQUENCE</scope>
    <source>
        <strain evidence="3">8032-3</strain>
    </source>
</reference>
<dbReference type="GO" id="GO:0016757">
    <property type="term" value="F:glycosyltransferase activity"/>
    <property type="evidence" value="ECO:0007669"/>
    <property type="project" value="UniProtKB-KW"/>
</dbReference>
<organism evidence="3 4">
    <name type="scientific">Phialemonium atrogriseum</name>
    <dbReference type="NCBI Taxonomy" id="1093897"/>
    <lineage>
        <taxon>Eukaryota</taxon>
        <taxon>Fungi</taxon>
        <taxon>Dikarya</taxon>
        <taxon>Ascomycota</taxon>
        <taxon>Pezizomycotina</taxon>
        <taxon>Sordariomycetes</taxon>
        <taxon>Sordariomycetidae</taxon>
        <taxon>Cephalothecales</taxon>
        <taxon>Cephalothecaceae</taxon>
        <taxon>Phialemonium</taxon>
    </lineage>
</organism>
<keyword evidence="2" id="KW-0812">Transmembrane</keyword>
<keyword evidence="2" id="KW-1133">Transmembrane helix</keyword>
<keyword evidence="3" id="KW-0808">Transferase</keyword>
<evidence type="ECO:0000256" key="1">
    <source>
        <dbReference type="SAM" id="MobiDB-lite"/>
    </source>
</evidence>
<feature type="region of interest" description="Disordered" evidence="1">
    <location>
        <begin position="44"/>
        <end position="87"/>
    </location>
</feature>
<dbReference type="AlphaFoldDB" id="A0AAJ0C7N4"/>
<gene>
    <name evidence="3" type="ORF">QBC33DRAFT_575576</name>
</gene>
<protein>
    <submittedName>
        <fullName evidence="3">Cryptococcal mannosyltransferase 1-domain-containing protein</fullName>
    </submittedName>
</protein>
<dbReference type="GeneID" id="85314030"/>
<dbReference type="InterPro" id="IPR021047">
    <property type="entry name" value="Mannosyltransferase_CMT1"/>
</dbReference>
<sequence length="477" mass="52274">MLPRLRIHRFTIYISLTLCFLAATYLLLGHDDFTHTGSWRTPLYSNQGEEAAPKEKSTGKGAGSLASSTRSPAPKTASSPTAAPRPSKTELISIARNLLPSILDPTNTSFDRMTCPPINQTRYSYLKVDKRESKHKYFFALNLRQCVDLLPRLMGSVLEAIRFLGPQNCALSIVEGNSDDGTLEVLELLTDELGRLGTAYYLRRSTLNPSDGQRIEKLAQLRAMAVEPITGIAGDTGPAAEATAAAKKLDLADGATVLFINDVAACAEDLLELAHQRALQRADMTCAMDWTHPGGGGPPLFYDVWVARALNGDLFFDIPAGTAGWERAGDLFFNEATARSRLAAGRPFQVFACWNGAVAFAAGPVAAGEVRFRSSAGGECFQGEPQLFCKDMWFRGRGRIAVVPSVNLEYTDALGRLVKREKGYVSDWVAREGEPEPGAGDRPPMDISWQLEPPEKVKCMPEFKRQSWLPWNESLAR</sequence>
<keyword evidence="3" id="KW-0328">Glycosyltransferase</keyword>